<dbReference type="SUPFAM" id="SSF63411">
    <property type="entry name" value="LuxS/MPP-like metallohydrolase"/>
    <property type="match status" value="2"/>
</dbReference>
<dbReference type="PANTHER" id="PTHR43690:SF17">
    <property type="entry name" value="PROTEIN YHJJ"/>
    <property type="match status" value="1"/>
</dbReference>
<comment type="similarity">
    <text evidence="1">Belongs to the peptidase M16 family.</text>
</comment>
<organism evidence="8 9">
    <name type="scientific">Niabella ginsenosidivorans</name>
    <dbReference type="NCBI Taxonomy" id="1176587"/>
    <lineage>
        <taxon>Bacteria</taxon>
        <taxon>Pseudomonadati</taxon>
        <taxon>Bacteroidota</taxon>
        <taxon>Chitinophagia</taxon>
        <taxon>Chitinophagales</taxon>
        <taxon>Chitinophagaceae</taxon>
        <taxon>Niabella</taxon>
    </lineage>
</organism>
<dbReference type="Pfam" id="PF05193">
    <property type="entry name" value="Peptidase_M16_C"/>
    <property type="match status" value="1"/>
</dbReference>
<keyword evidence="4" id="KW-0862">Zinc</keyword>
<keyword evidence="2" id="KW-0645">Protease</keyword>
<proteinExistence type="inferred from homology"/>
<evidence type="ECO:0000256" key="1">
    <source>
        <dbReference type="ARBA" id="ARBA00007261"/>
    </source>
</evidence>
<evidence type="ECO:0000256" key="4">
    <source>
        <dbReference type="ARBA" id="ARBA00022833"/>
    </source>
</evidence>
<dbReference type="InterPro" id="IPR007863">
    <property type="entry name" value="Peptidase_M16_C"/>
</dbReference>
<dbReference type="Gene3D" id="3.30.830.10">
    <property type="entry name" value="Metalloenzyme, LuxS/M16 peptidase-like"/>
    <property type="match status" value="2"/>
</dbReference>
<evidence type="ECO:0000259" key="7">
    <source>
        <dbReference type="Pfam" id="PF05193"/>
    </source>
</evidence>
<evidence type="ECO:0000313" key="8">
    <source>
        <dbReference type="EMBL" id="ANH83351.1"/>
    </source>
</evidence>
<keyword evidence="9" id="KW-1185">Reference proteome</keyword>
<dbReference type="OrthoDB" id="9811314at2"/>
<dbReference type="Proteomes" id="UP000077667">
    <property type="component" value="Chromosome"/>
</dbReference>
<gene>
    <name evidence="8" type="ORF">A8C56_22300</name>
</gene>
<dbReference type="GO" id="GO:0006508">
    <property type="term" value="P:proteolysis"/>
    <property type="evidence" value="ECO:0007669"/>
    <property type="project" value="UniProtKB-KW"/>
</dbReference>
<evidence type="ECO:0000256" key="3">
    <source>
        <dbReference type="ARBA" id="ARBA00022801"/>
    </source>
</evidence>
<accession>A0A1A9I9K1</accession>
<dbReference type="RefSeq" id="WP_067760831.1">
    <property type="nucleotide sequence ID" value="NZ_CP015772.1"/>
</dbReference>
<evidence type="ECO:0000256" key="5">
    <source>
        <dbReference type="ARBA" id="ARBA00023049"/>
    </source>
</evidence>
<dbReference type="GO" id="GO:0008237">
    <property type="term" value="F:metallopeptidase activity"/>
    <property type="evidence" value="ECO:0007669"/>
    <property type="project" value="UniProtKB-KW"/>
</dbReference>
<dbReference type="InterPro" id="IPR011765">
    <property type="entry name" value="Pept_M16_N"/>
</dbReference>
<evidence type="ECO:0000256" key="2">
    <source>
        <dbReference type="ARBA" id="ARBA00022670"/>
    </source>
</evidence>
<evidence type="ECO:0000313" key="9">
    <source>
        <dbReference type="Proteomes" id="UP000077667"/>
    </source>
</evidence>
<dbReference type="KEGG" id="nia:A8C56_22300"/>
<dbReference type="AlphaFoldDB" id="A0A1A9I9K1"/>
<name>A0A1A9I9K1_9BACT</name>
<dbReference type="EMBL" id="CP015772">
    <property type="protein sequence ID" value="ANH83351.1"/>
    <property type="molecule type" value="Genomic_DNA"/>
</dbReference>
<dbReference type="InterPro" id="IPR050626">
    <property type="entry name" value="Peptidase_M16"/>
</dbReference>
<reference evidence="8 9" key="1">
    <citation type="submission" date="2016-05" db="EMBL/GenBank/DDBJ databases">
        <title>Niabella ginsenosidivorans BS26 whole genome sequencing.</title>
        <authorList>
            <person name="Im W.T."/>
            <person name="Siddiqi M.Z."/>
        </authorList>
    </citation>
    <scope>NUCLEOTIDE SEQUENCE [LARGE SCALE GENOMIC DNA]</scope>
    <source>
        <strain evidence="8 9">BS26</strain>
    </source>
</reference>
<dbReference type="STRING" id="1176587.A8C56_22300"/>
<sequence length="412" mass="46821">MIQFDRFTLENGLRVIVHPDASTPTAVMNILYDVGARDENPEQTGFAHLFEHLMFGGSVNVPEYDEPLQLAGGENNAYTTNDLTNYYIQIPKENLETAFWLESDRMLSLAFNEKSLEVQRKVVSEEFKEHYLEKPYGDAHFKLRALAYKKHPYRWMTIGKELSHIENAQLADVKGFFFKHYRPNNAIMVVAGNITTEAVKALARKWFGDIPAGSGNKRQLPAEAPQTEARSMEVHAPVPLDAFYKCWHMAGRLSREYYTTDLITDILGGGESSRLYEKLVKELQLFVNIQCYHMGSIDPGIICIEGKLVKGADMKAAEAAVEKVLTDLKEEPVLEAELQKVKNKTESMMAFEDMSLLNRANSLAFYELLGDAAMMNTELDQYDAVTTKDIKETAQKIFREENSSTLYYYAKN</sequence>
<keyword evidence="5" id="KW-0482">Metalloprotease</keyword>
<dbReference type="GO" id="GO:0046872">
    <property type="term" value="F:metal ion binding"/>
    <property type="evidence" value="ECO:0007669"/>
    <property type="project" value="InterPro"/>
</dbReference>
<protein>
    <submittedName>
        <fullName evidence="8">Peptidase M16</fullName>
    </submittedName>
</protein>
<feature type="domain" description="Peptidase M16 N-terminal" evidence="6">
    <location>
        <begin position="15"/>
        <end position="133"/>
    </location>
</feature>
<dbReference type="PANTHER" id="PTHR43690">
    <property type="entry name" value="NARDILYSIN"/>
    <property type="match status" value="1"/>
</dbReference>
<dbReference type="InterPro" id="IPR011249">
    <property type="entry name" value="Metalloenz_LuxS/M16"/>
</dbReference>
<keyword evidence="3" id="KW-0378">Hydrolase</keyword>
<dbReference type="Pfam" id="PF00675">
    <property type="entry name" value="Peptidase_M16"/>
    <property type="match status" value="1"/>
</dbReference>
<feature type="domain" description="Peptidase M16 C-terminal" evidence="7">
    <location>
        <begin position="169"/>
        <end position="344"/>
    </location>
</feature>
<evidence type="ECO:0000259" key="6">
    <source>
        <dbReference type="Pfam" id="PF00675"/>
    </source>
</evidence>